<proteinExistence type="predicted"/>
<evidence type="ECO:0000313" key="2">
    <source>
        <dbReference type="Proteomes" id="UP001589609"/>
    </source>
</evidence>
<keyword evidence="2" id="KW-1185">Reference proteome</keyword>
<protein>
    <recommendedName>
        <fullName evidence="3">Transposase</fullName>
    </recommendedName>
</protein>
<organism evidence="1 2">
    <name type="scientific">Ectobacillus funiculus</name>
    <dbReference type="NCBI Taxonomy" id="137993"/>
    <lineage>
        <taxon>Bacteria</taxon>
        <taxon>Bacillati</taxon>
        <taxon>Bacillota</taxon>
        <taxon>Bacilli</taxon>
        <taxon>Bacillales</taxon>
        <taxon>Bacillaceae</taxon>
        <taxon>Ectobacillus</taxon>
    </lineage>
</organism>
<accession>A0ABV5WI22</accession>
<comment type="caution">
    <text evidence="1">The sequence shown here is derived from an EMBL/GenBank/DDBJ whole genome shotgun (WGS) entry which is preliminary data.</text>
</comment>
<reference evidence="1 2" key="1">
    <citation type="submission" date="2024-09" db="EMBL/GenBank/DDBJ databases">
        <authorList>
            <person name="Sun Q."/>
            <person name="Mori K."/>
        </authorList>
    </citation>
    <scope>NUCLEOTIDE SEQUENCE [LARGE SCALE GENOMIC DNA]</scope>
    <source>
        <strain evidence="1 2">JCM 11201</strain>
    </source>
</reference>
<dbReference type="Proteomes" id="UP001589609">
    <property type="component" value="Unassembled WGS sequence"/>
</dbReference>
<dbReference type="RefSeq" id="WP_379950583.1">
    <property type="nucleotide sequence ID" value="NZ_JBHMAF010000120.1"/>
</dbReference>
<sequence>MGYISHDIWIADETELKANANKRKRYVVVQEVKQEEDAYTLEKVNQKRMAYHKKALSSKPGKVVIKETIQSLTDPDAGLSVKHDKFARYHGVQKVTIQVLMTAISQNLKKWARLRFTARIQHRFKLPKKKKR</sequence>
<dbReference type="EMBL" id="JBHMAF010000120">
    <property type="protein sequence ID" value="MFB9760261.1"/>
    <property type="molecule type" value="Genomic_DNA"/>
</dbReference>
<gene>
    <name evidence="1" type="ORF">ACFFMS_18025</name>
</gene>
<evidence type="ECO:0000313" key="1">
    <source>
        <dbReference type="EMBL" id="MFB9760261.1"/>
    </source>
</evidence>
<name>A0ABV5WI22_9BACI</name>
<evidence type="ECO:0008006" key="3">
    <source>
        <dbReference type="Google" id="ProtNLM"/>
    </source>
</evidence>